<dbReference type="EMBL" id="QKRA01000010">
    <property type="protein sequence ID" value="RDL43051.1"/>
    <property type="molecule type" value="Genomic_DNA"/>
</dbReference>
<evidence type="ECO:0000256" key="8">
    <source>
        <dbReference type="SAM" id="Phobius"/>
    </source>
</evidence>
<feature type="transmembrane region" description="Helical" evidence="8">
    <location>
        <begin position="254"/>
        <end position="276"/>
    </location>
</feature>
<evidence type="ECO:0000256" key="6">
    <source>
        <dbReference type="ARBA" id="ARBA00022989"/>
    </source>
</evidence>
<sequence length="526" mass="56990">MDPKTRNRSKSSDYTSDYKAGQDNVQILGMDVHNPVFTTSAVFVIAFIALALIFPAQSKDILMGARTWSIETFDWLFMIGGNVFVLFCLAVIVLPVGKIRLGGEDAKAEFSTMSWFAMLFAAGMGIGLMFWSVAEPAAYYTDWWGTPLGVEPNTPEAAKAAMGATMFHWGLHPWAIYGVVALALAFFSFNKGLPLTIRSAFYPLLGERCWGPIGHVIDIIAALATIFGLATSLGLGASQAAGGLEFLFGIENNISTQIGIIFVVTAIAVFSVVRGLDGGVKLLSNINMIIAAVLMLFVIIFGSISGFFSHLFSTTVAYVEYVIPLSNWVGRDDTKFYEGWTVFYWAWWISWSPFVGMFIARVSKGRTVREFMTAVLLVPTVVSIFWMSAFGGQALDQIQAGIGELGKNGLTDVTAAMFQMLEQLPMVEITAFVAIILVLVFFITSSDSGSLVIDSITAGGKVETPVPQRIFWATMEGFIAAVLLFGGGSEALTALQAGAVTTGLPFVVILLLMCISTYKGLRSELR</sequence>
<dbReference type="PANTHER" id="PTHR30047">
    <property type="entry name" value="HIGH-AFFINITY CHOLINE TRANSPORT PROTEIN-RELATED"/>
    <property type="match status" value="1"/>
</dbReference>
<keyword evidence="7 8" id="KW-0472">Membrane</keyword>
<evidence type="ECO:0000313" key="10">
    <source>
        <dbReference type="Proteomes" id="UP000254326"/>
    </source>
</evidence>
<evidence type="ECO:0000256" key="1">
    <source>
        <dbReference type="ARBA" id="ARBA00004651"/>
    </source>
</evidence>
<comment type="similarity">
    <text evidence="2">Belongs to the BCCT transporter (TC 2.A.15) family.</text>
</comment>
<evidence type="ECO:0000313" key="9">
    <source>
        <dbReference type="EMBL" id="RDL43051.1"/>
    </source>
</evidence>
<protein>
    <submittedName>
        <fullName evidence="9">BCCT family transporter</fullName>
    </submittedName>
</protein>
<name>A0A370U5L0_9GAMM</name>
<dbReference type="InterPro" id="IPR000060">
    <property type="entry name" value="BCCT_transptr"/>
</dbReference>
<feature type="transmembrane region" description="Helical" evidence="8">
    <location>
        <begin position="424"/>
        <end position="443"/>
    </location>
</feature>
<keyword evidence="5 8" id="KW-0812">Transmembrane</keyword>
<evidence type="ECO:0000256" key="4">
    <source>
        <dbReference type="ARBA" id="ARBA00022475"/>
    </source>
</evidence>
<feature type="transmembrane region" description="Helical" evidence="8">
    <location>
        <begin position="171"/>
        <end position="189"/>
    </location>
</feature>
<feature type="transmembrane region" description="Helical" evidence="8">
    <location>
        <begin position="36"/>
        <end position="55"/>
    </location>
</feature>
<dbReference type="GO" id="GO:0005886">
    <property type="term" value="C:plasma membrane"/>
    <property type="evidence" value="ECO:0007669"/>
    <property type="project" value="UniProtKB-SubCell"/>
</dbReference>
<dbReference type="Pfam" id="PF02028">
    <property type="entry name" value="BCCT"/>
    <property type="match status" value="1"/>
</dbReference>
<feature type="transmembrane region" description="Helical" evidence="8">
    <location>
        <begin position="210"/>
        <end position="234"/>
    </location>
</feature>
<dbReference type="GO" id="GO:0022857">
    <property type="term" value="F:transmembrane transporter activity"/>
    <property type="evidence" value="ECO:0007669"/>
    <property type="project" value="InterPro"/>
</dbReference>
<evidence type="ECO:0000256" key="7">
    <source>
        <dbReference type="ARBA" id="ARBA00023136"/>
    </source>
</evidence>
<dbReference type="NCBIfam" id="TIGR00842">
    <property type="entry name" value="bcct"/>
    <property type="match status" value="1"/>
</dbReference>
<dbReference type="OrthoDB" id="9775735at2"/>
<keyword evidence="3" id="KW-0813">Transport</keyword>
<feature type="transmembrane region" description="Helical" evidence="8">
    <location>
        <begin position="494"/>
        <end position="518"/>
    </location>
</feature>
<dbReference type="AlphaFoldDB" id="A0A370U5L0"/>
<comment type="caution">
    <text evidence="9">The sequence shown here is derived from an EMBL/GenBank/DDBJ whole genome shotgun (WGS) entry which is preliminary data.</text>
</comment>
<keyword evidence="6 8" id="KW-1133">Transmembrane helix</keyword>
<evidence type="ECO:0000256" key="3">
    <source>
        <dbReference type="ARBA" id="ARBA00022448"/>
    </source>
</evidence>
<evidence type="ECO:0000256" key="2">
    <source>
        <dbReference type="ARBA" id="ARBA00005658"/>
    </source>
</evidence>
<dbReference type="PANTHER" id="PTHR30047:SF7">
    <property type="entry name" value="HIGH-AFFINITY CHOLINE TRANSPORT PROTEIN"/>
    <property type="match status" value="1"/>
</dbReference>
<proteinExistence type="inferred from homology"/>
<feature type="transmembrane region" description="Helical" evidence="8">
    <location>
        <begin position="75"/>
        <end position="94"/>
    </location>
</feature>
<dbReference type="RefSeq" id="WP_115469202.1">
    <property type="nucleotide sequence ID" value="NZ_QKRA01000010.1"/>
</dbReference>
<evidence type="ECO:0000256" key="5">
    <source>
        <dbReference type="ARBA" id="ARBA00022692"/>
    </source>
</evidence>
<dbReference type="Proteomes" id="UP000254326">
    <property type="component" value="Unassembled WGS sequence"/>
</dbReference>
<comment type="subcellular location">
    <subcellularLocation>
        <location evidence="1">Cell membrane</location>
        <topology evidence="1">Multi-pass membrane protein</topology>
    </subcellularLocation>
</comment>
<reference evidence="9 10" key="1">
    <citation type="submission" date="2018-06" db="EMBL/GenBank/DDBJ databases">
        <title>Marinomonas sp. YLB-05 draft genome sequence.</title>
        <authorList>
            <person name="Yu L."/>
            <person name="Tang X."/>
        </authorList>
    </citation>
    <scope>NUCLEOTIDE SEQUENCE [LARGE SCALE GENOMIC DNA]</scope>
    <source>
        <strain evidence="9 10">YLB-05</strain>
    </source>
</reference>
<gene>
    <name evidence="9" type="ORF">DN730_16250</name>
</gene>
<accession>A0A370U5L0</accession>
<feature type="transmembrane region" description="Helical" evidence="8">
    <location>
        <begin position="371"/>
        <end position="389"/>
    </location>
</feature>
<dbReference type="PROSITE" id="PS01303">
    <property type="entry name" value="BCCT"/>
    <property type="match status" value="1"/>
</dbReference>
<feature type="transmembrane region" description="Helical" evidence="8">
    <location>
        <begin position="288"/>
        <end position="308"/>
    </location>
</feature>
<organism evidence="9 10">
    <name type="scientific">Marinomonas piezotolerans</name>
    <dbReference type="NCBI Taxonomy" id="2213058"/>
    <lineage>
        <taxon>Bacteria</taxon>
        <taxon>Pseudomonadati</taxon>
        <taxon>Pseudomonadota</taxon>
        <taxon>Gammaproteobacteria</taxon>
        <taxon>Oceanospirillales</taxon>
        <taxon>Oceanospirillaceae</taxon>
        <taxon>Marinomonas</taxon>
    </lineage>
</organism>
<keyword evidence="10" id="KW-1185">Reference proteome</keyword>
<feature type="transmembrane region" description="Helical" evidence="8">
    <location>
        <begin position="115"/>
        <end position="134"/>
    </location>
</feature>
<keyword evidence="4" id="KW-1003">Cell membrane</keyword>
<feature type="transmembrane region" description="Helical" evidence="8">
    <location>
        <begin position="470"/>
        <end position="488"/>
    </location>
</feature>
<dbReference type="InterPro" id="IPR018093">
    <property type="entry name" value="BCCT_CS"/>
</dbReference>
<feature type="transmembrane region" description="Helical" evidence="8">
    <location>
        <begin position="342"/>
        <end position="359"/>
    </location>
</feature>